<comment type="caution">
    <text evidence="1">The sequence shown here is derived from an EMBL/GenBank/DDBJ whole genome shotgun (WGS) entry which is preliminary data.</text>
</comment>
<sequence length="156" mass="17731">MLVKVSLTTKSLPIKPRVSPCNDDFTVISYSPLDTQFYTITLKYFGGLVNIFYVSSSPAPNFINIIETLQASIKQAKIKKNKRSNEIDLLFFKADYISAFRAQMIELILINNNIPLLPYDLPFSLIMSLIFHSITPILQLHVKNAKIISTQVKHLL</sequence>
<protein>
    <submittedName>
        <fullName evidence="1">Uncharacterized protein</fullName>
    </submittedName>
</protein>
<dbReference type="Proteomes" id="UP000175706">
    <property type="component" value="Unassembled WGS sequence"/>
</dbReference>
<organism evidence="1 2">
    <name type="scientific">Bacillus mycoides</name>
    <dbReference type="NCBI Taxonomy" id="1405"/>
    <lineage>
        <taxon>Bacteria</taxon>
        <taxon>Bacillati</taxon>
        <taxon>Bacillota</taxon>
        <taxon>Bacilli</taxon>
        <taxon>Bacillales</taxon>
        <taxon>Bacillaceae</taxon>
        <taxon>Bacillus</taxon>
        <taxon>Bacillus cereus group</taxon>
    </lineage>
</organism>
<dbReference type="AlphaFoldDB" id="A0A1E8BC26"/>
<evidence type="ECO:0000313" key="2">
    <source>
        <dbReference type="Proteomes" id="UP000175706"/>
    </source>
</evidence>
<gene>
    <name evidence="1" type="ORF">BWGOE8_07980</name>
</gene>
<evidence type="ECO:0000313" key="1">
    <source>
        <dbReference type="EMBL" id="OFD84012.1"/>
    </source>
</evidence>
<name>A0A1E8BC26_BACMY</name>
<accession>A0A1E8BC26</accession>
<reference evidence="1 2" key="1">
    <citation type="submission" date="2016-05" db="EMBL/GenBank/DDBJ databases">
        <title>Bacillus thuringiensis and Bacillus weihenstephanensis as novel biocontrol agents of wilt causing Verticillium species.</title>
        <authorList>
            <person name="Hollensteiner J."/>
            <person name="Wemheuer F."/>
            <person name="Harting R."/>
            <person name="Kolarzyk A."/>
            <person name="Diaz-Valerio S."/>
            <person name="Poehlein A."/>
            <person name="Brzuszkiewicz E."/>
            <person name="Nesemann K."/>
            <person name="Braus-Stromeyer S."/>
            <person name="Braus G."/>
            <person name="Daniel R."/>
            <person name="Liesegang H."/>
        </authorList>
    </citation>
    <scope>NUCLEOTIDE SEQUENCE [LARGE SCALE GENOMIC DNA]</scope>
    <source>
        <strain evidence="1 2">GOE8</strain>
    </source>
</reference>
<dbReference type="EMBL" id="LXLT01000012">
    <property type="protein sequence ID" value="OFD84012.1"/>
    <property type="molecule type" value="Genomic_DNA"/>
</dbReference>
<proteinExistence type="predicted"/>